<feature type="transmembrane region" description="Helical" evidence="2">
    <location>
        <begin position="542"/>
        <end position="566"/>
    </location>
</feature>
<proteinExistence type="predicted"/>
<dbReference type="EMBL" id="BRYB01006510">
    <property type="protein sequence ID" value="GMI50640.1"/>
    <property type="molecule type" value="Genomic_DNA"/>
</dbReference>
<feature type="transmembrane region" description="Helical" evidence="2">
    <location>
        <begin position="197"/>
        <end position="214"/>
    </location>
</feature>
<feature type="compositionally biased region" description="Polar residues" evidence="1">
    <location>
        <begin position="80"/>
        <end position="96"/>
    </location>
</feature>
<keyword evidence="2" id="KW-0472">Membrane</keyword>
<keyword evidence="2" id="KW-0812">Transmembrane</keyword>
<evidence type="ECO:0000256" key="2">
    <source>
        <dbReference type="SAM" id="Phobius"/>
    </source>
</evidence>
<feature type="transmembrane region" description="Helical" evidence="2">
    <location>
        <begin position="226"/>
        <end position="244"/>
    </location>
</feature>
<feature type="region of interest" description="Disordered" evidence="1">
    <location>
        <begin position="70"/>
        <end position="152"/>
    </location>
</feature>
<protein>
    <submittedName>
        <fullName evidence="3">Uncharacterized protein</fullName>
    </submittedName>
</protein>
<feature type="transmembrane region" description="Helical" evidence="2">
    <location>
        <begin position="432"/>
        <end position="453"/>
    </location>
</feature>
<feature type="transmembrane region" description="Helical" evidence="2">
    <location>
        <begin position="289"/>
        <end position="308"/>
    </location>
</feature>
<organism evidence="3 4">
    <name type="scientific">Tetraparma gracilis</name>
    <dbReference type="NCBI Taxonomy" id="2962635"/>
    <lineage>
        <taxon>Eukaryota</taxon>
        <taxon>Sar</taxon>
        <taxon>Stramenopiles</taxon>
        <taxon>Ochrophyta</taxon>
        <taxon>Bolidophyceae</taxon>
        <taxon>Parmales</taxon>
        <taxon>Triparmaceae</taxon>
        <taxon>Tetraparma</taxon>
    </lineage>
</organism>
<feature type="transmembrane region" description="Helical" evidence="2">
    <location>
        <begin position="328"/>
        <end position="357"/>
    </location>
</feature>
<keyword evidence="4" id="KW-1185">Reference proteome</keyword>
<feature type="transmembrane region" description="Helical" evidence="2">
    <location>
        <begin position="665"/>
        <end position="688"/>
    </location>
</feature>
<name>A0ABQ6N9Y1_9STRA</name>
<gene>
    <name evidence="3" type="ORF">TeGR_g14380</name>
</gene>
<feature type="transmembrane region" description="Helical" evidence="2">
    <location>
        <begin position="369"/>
        <end position="392"/>
    </location>
</feature>
<feature type="transmembrane region" description="Helical" evidence="2">
    <location>
        <begin position="592"/>
        <end position="614"/>
    </location>
</feature>
<feature type="compositionally biased region" description="Basic and acidic residues" evidence="1">
    <location>
        <begin position="133"/>
        <end position="143"/>
    </location>
</feature>
<feature type="transmembrane region" description="Helical" evidence="2">
    <location>
        <begin position="256"/>
        <end position="277"/>
    </location>
</feature>
<evidence type="ECO:0000256" key="1">
    <source>
        <dbReference type="SAM" id="MobiDB-lite"/>
    </source>
</evidence>
<reference evidence="3 4" key="1">
    <citation type="journal article" date="2023" name="Commun. Biol.">
        <title>Genome analysis of Parmales, the sister group of diatoms, reveals the evolutionary specialization of diatoms from phago-mixotrophs to photoautotrophs.</title>
        <authorList>
            <person name="Ban H."/>
            <person name="Sato S."/>
            <person name="Yoshikawa S."/>
            <person name="Yamada K."/>
            <person name="Nakamura Y."/>
            <person name="Ichinomiya M."/>
            <person name="Sato N."/>
            <person name="Blanc-Mathieu R."/>
            <person name="Endo H."/>
            <person name="Kuwata A."/>
            <person name="Ogata H."/>
        </authorList>
    </citation>
    <scope>NUCLEOTIDE SEQUENCE [LARGE SCALE GENOMIC DNA]</scope>
</reference>
<feature type="transmembrane region" description="Helical" evidence="2">
    <location>
        <begin position="459"/>
        <end position="476"/>
    </location>
</feature>
<accession>A0ABQ6N9Y1</accession>
<feature type="transmembrane region" description="Helical" evidence="2">
    <location>
        <begin position="404"/>
        <end position="425"/>
    </location>
</feature>
<evidence type="ECO:0000313" key="4">
    <source>
        <dbReference type="Proteomes" id="UP001165060"/>
    </source>
</evidence>
<sequence>MSDLRGLLLALPLSTPPSPVLVDSWIAVLKVNGVDTASDLAACSSSRKQWRRVALDTDVKEAIEDVFDDDVDGVVGPSSEVATSEQDTVDSQTASSRYAPGLVGVSSEEATSEQDTTDSQTGSSRAAPGQLEKATEEDAKEEEKEADEEVQDEYTLKELAALLADDTSRHQVWPDEAKYAERYGQKPSAAAHRLQRLAVGLAGLVGAASTVNFYRGFYSPLADGGTFGTIGLATSFLLSVPVALKPFTIAFPDWVSALDTTSLQFFFIVVGAACGVVENTRDASPEASLLGFLTFGAVRISGSGVAVGRTFASGPSGWLASELVSSLVSLPGCLLATFAGVGRTEALALPIVLYMLHKKAPSAGTRTRVPHFSGLMSLSTLVLPLTCYMALFELSRAVGAENSAFLANVYQFMMLAVFILVKFVARRATTPWLSPVLMLPVIVIGDFFVNFIFITADLASLDFWIMALFDFALLVLRDSDSWDAVSRWITTGFGLCGHSVVIAAEVIGGNIDEVGSAISHGVESRWQKNQAKARVCERERNAVLISSLCVVSEVSSSVIILVLLLYEVAAGDSEGSVAALSQGLGAATKQSALNVMLVMCGIDFLALGTSNFIIKWRHNRALAEQAAKDLPSASDSERRQSVQIEFLRAEVLHTRWRREFWDANWGHLCAVGFSVFGCCAAFGCVFVASTGCRANCDECAAIGDCNFRDMCAWSADSETCYEKPVCDFNCRDCKDEASCDVAVRGGCRWYEAEGGVCEYAFCDSYCEYCLSPDACGNSTVVGGCGWDEGGGGCTFAAKAALDETEQVCTAEHCVSFMNDCVAGMREQRLCDGGLEAVVVDDGGYFWCVDWEEGISYGEGACNYEQ</sequence>
<dbReference type="Proteomes" id="UP001165060">
    <property type="component" value="Unassembled WGS sequence"/>
</dbReference>
<comment type="caution">
    <text evidence="3">The sequence shown here is derived from an EMBL/GenBank/DDBJ whole genome shotgun (WGS) entry which is preliminary data.</text>
</comment>
<keyword evidence="2" id="KW-1133">Transmembrane helix</keyword>
<evidence type="ECO:0000313" key="3">
    <source>
        <dbReference type="EMBL" id="GMI50640.1"/>
    </source>
</evidence>